<dbReference type="SUPFAM" id="SSF57863">
    <property type="entry name" value="ArfGap/RecO-like zinc finger"/>
    <property type="match status" value="1"/>
</dbReference>
<dbReference type="CDD" id="cd08204">
    <property type="entry name" value="ArfGap"/>
    <property type="match status" value="1"/>
</dbReference>
<evidence type="ECO:0000259" key="9">
    <source>
        <dbReference type="PROSITE" id="PS50115"/>
    </source>
</evidence>
<feature type="domain" description="C2" evidence="8">
    <location>
        <begin position="219"/>
        <end position="339"/>
    </location>
</feature>
<evidence type="ECO:0000313" key="13">
    <source>
        <dbReference type="RefSeq" id="XP_031380933.1"/>
    </source>
</evidence>
<keyword evidence="5" id="KW-0106">Calcium</keyword>
<evidence type="ECO:0000256" key="3">
    <source>
        <dbReference type="ARBA" id="ARBA00022771"/>
    </source>
</evidence>
<dbReference type="SUPFAM" id="SSF49562">
    <property type="entry name" value="C2 domain (Calcium/lipid-binding domain, CaLB)"/>
    <property type="match status" value="1"/>
</dbReference>
<dbReference type="EMBL" id="MTKT01002495">
    <property type="protein sequence ID" value="OWM78443.1"/>
    <property type="molecule type" value="Genomic_DNA"/>
</dbReference>
<protein>
    <submittedName>
        <fullName evidence="13">Probable ADP-ribosylation factor GTPase-activating protein AGD11</fullName>
    </submittedName>
</protein>
<dbReference type="Gene3D" id="2.60.40.150">
    <property type="entry name" value="C2 domain"/>
    <property type="match status" value="1"/>
</dbReference>
<dbReference type="PROSITE" id="PS50004">
    <property type="entry name" value="C2"/>
    <property type="match status" value="1"/>
</dbReference>
<dbReference type="AlphaFoldDB" id="A0A218X0K4"/>
<evidence type="ECO:0000313" key="10">
    <source>
        <dbReference type="EMBL" id="OWM78443.1"/>
    </source>
</evidence>
<dbReference type="Gene3D" id="1.10.220.150">
    <property type="entry name" value="Arf GTPase activating protein"/>
    <property type="match status" value="1"/>
</dbReference>
<dbReference type="GO" id="GO:0005543">
    <property type="term" value="F:phospholipid binding"/>
    <property type="evidence" value="ECO:0007669"/>
    <property type="project" value="InterPro"/>
</dbReference>
<dbReference type="RefSeq" id="XP_031380933.1">
    <property type="nucleotide sequence ID" value="XM_031525073.1"/>
</dbReference>
<dbReference type="CDD" id="cd04038">
    <property type="entry name" value="C2_ArfGAP"/>
    <property type="match status" value="1"/>
</dbReference>
<keyword evidence="3 6" id="KW-0863">Zinc-finger</keyword>
<evidence type="ECO:0000313" key="11">
    <source>
        <dbReference type="Proteomes" id="UP000197138"/>
    </source>
</evidence>
<reference evidence="10" key="2">
    <citation type="submission" date="2017-06" db="EMBL/GenBank/DDBJ databases">
        <title>The pomegranate genome and the genomics of punicalagin biosynthesis.</title>
        <authorList>
            <person name="Xu C."/>
        </authorList>
    </citation>
    <scope>NUCLEOTIDE SEQUENCE [LARGE SCALE GENOMIC DNA]</scope>
    <source>
        <tissue evidence="10">Fresh leaf</tissue>
    </source>
</reference>
<reference evidence="13" key="4">
    <citation type="submission" date="2025-04" db="UniProtKB">
        <authorList>
            <consortium name="RefSeq"/>
        </authorList>
    </citation>
    <scope>IDENTIFICATION</scope>
    <source>
        <tissue evidence="13">Leaf</tissue>
    </source>
</reference>
<feature type="region of interest" description="Disordered" evidence="7">
    <location>
        <begin position="176"/>
        <end position="200"/>
    </location>
</feature>
<dbReference type="InterPro" id="IPR038508">
    <property type="entry name" value="ArfGAP_dom_sf"/>
</dbReference>
<evidence type="ECO:0000256" key="5">
    <source>
        <dbReference type="ARBA" id="ARBA00022837"/>
    </source>
</evidence>
<dbReference type="FunFam" id="2.60.40.150:FF:000190">
    <property type="entry name" value="ADP-ribosylation factor GTPase-activating protein AGD12"/>
    <property type="match status" value="1"/>
</dbReference>
<dbReference type="PROSITE" id="PS50115">
    <property type="entry name" value="ARFGAP"/>
    <property type="match status" value="1"/>
</dbReference>
<feature type="compositionally biased region" description="Low complexity" evidence="7">
    <location>
        <begin position="176"/>
        <end position="190"/>
    </location>
</feature>
<dbReference type="InterPro" id="IPR000008">
    <property type="entry name" value="C2_dom"/>
</dbReference>
<dbReference type="InterPro" id="IPR044518">
    <property type="entry name" value="ARF_GAP_AGD11/12/13"/>
</dbReference>
<evidence type="ECO:0000256" key="6">
    <source>
        <dbReference type="PROSITE-ProRule" id="PRU00288"/>
    </source>
</evidence>
<dbReference type="PANTHER" id="PTHR46220:SF2">
    <property type="entry name" value="ADP-RIBOSYLATION FACTOR GTPASE-ACTIVATING PROTEIN AGD11-RELATED"/>
    <property type="match status" value="1"/>
</dbReference>
<dbReference type="PANTHER" id="PTHR46220">
    <property type="entry name" value="ADP-RIBOSYLATION FACTOR GTPASE-ACTIVATING PROTEIN AGD12"/>
    <property type="match status" value="1"/>
</dbReference>
<dbReference type="FunFam" id="1.10.220.150:FF:000009">
    <property type="entry name" value="stromal membrane-associated protein 1 isoform X1"/>
    <property type="match status" value="1"/>
</dbReference>
<dbReference type="SMART" id="SM00239">
    <property type="entry name" value="C2"/>
    <property type="match status" value="1"/>
</dbReference>
<dbReference type="SMART" id="SM00105">
    <property type="entry name" value="ArfGap"/>
    <property type="match status" value="1"/>
</dbReference>
<dbReference type="InterPro" id="IPR037278">
    <property type="entry name" value="ARFGAP/RecO"/>
</dbReference>
<dbReference type="InterPro" id="IPR001164">
    <property type="entry name" value="ArfGAP_dom"/>
</dbReference>
<evidence type="ECO:0000256" key="2">
    <source>
        <dbReference type="ARBA" id="ARBA00022723"/>
    </source>
</evidence>
<evidence type="ECO:0000259" key="8">
    <source>
        <dbReference type="PROSITE" id="PS50004"/>
    </source>
</evidence>
<evidence type="ECO:0000256" key="7">
    <source>
        <dbReference type="SAM" id="MobiDB-lite"/>
    </source>
</evidence>
<dbReference type="InterPro" id="IPR035892">
    <property type="entry name" value="C2_domain_sf"/>
</dbReference>
<dbReference type="GO" id="GO:0008270">
    <property type="term" value="F:zinc ion binding"/>
    <property type="evidence" value="ECO:0007669"/>
    <property type="project" value="UniProtKB-KW"/>
</dbReference>
<dbReference type="Pfam" id="PF00168">
    <property type="entry name" value="C2"/>
    <property type="match status" value="1"/>
</dbReference>
<evidence type="ECO:0000256" key="4">
    <source>
        <dbReference type="ARBA" id="ARBA00022833"/>
    </source>
</evidence>
<feature type="domain" description="Arf-GAP" evidence="9">
    <location>
        <begin position="38"/>
        <end position="160"/>
    </location>
</feature>
<sequence>MEKLGMEKPSTNFAPAGSRACLLDLLCTETPCWASGPRQRLDKLLSQSGNRTCADCGSPDPKWVSLNLGAFICIKCSGAHRSLGVHISKVLSVKLDQWTNEQVNSLLDLGGNTMVNSKYEACIPDDLKKPNPDSSVEERSDFIRRKYELLQFSNRDEEVPCPFPAGYHKCAQPMSFSSINSPPSSPSPSSTQDNKKHYDKQVTRTRIGIGHTFRNSWVRKEFDHRSCRKKVPLAGMVEFVGLIKVNVVRGTNLAIRDVLTSDPYVILSMGQQTVKTRVIKNNLNPVWNECLMLSIPDDVPPLKVLVYDKDTFKADDFMGEGEIDIQPLLSTARANETWGVVNSMLLGKRVASRESSIVKDSVINLVDGKVKQEITLRLQKVETGELEIELECVPLSQ</sequence>
<accession>A0A218X0K4</accession>
<evidence type="ECO:0000313" key="12">
    <source>
        <dbReference type="Proteomes" id="UP000515151"/>
    </source>
</evidence>
<organism evidence="10 11">
    <name type="scientific">Punica granatum</name>
    <name type="common">Pomegranate</name>
    <dbReference type="NCBI Taxonomy" id="22663"/>
    <lineage>
        <taxon>Eukaryota</taxon>
        <taxon>Viridiplantae</taxon>
        <taxon>Streptophyta</taxon>
        <taxon>Embryophyta</taxon>
        <taxon>Tracheophyta</taxon>
        <taxon>Spermatophyta</taxon>
        <taxon>Magnoliopsida</taxon>
        <taxon>eudicotyledons</taxon>
        <taxon>Gunneridae</taxon>
        <taxon>Pentapetalae</taxon>
        <taxon>rosids</taxon>
        <taxon>malvids</taxon>
        <taxon>Myrtales</taxon>
        <taxon>Lythraceae</taxon>
        <taxon>Punica</taxon>
    </lineage>
</organism>
<dbReference type="GO" id="GO:0005096">
    <property type="term" value="F:GTPase activator activity"/>
    <property type="evidence" value="ECO:0007669"/>
    <property type="project" value="UniProtKB-KW"/>
</dbReference>
<name>A0A218X0K4_PUNGR</name>
<gene>
    <name evidence="13" type="primary">LOC116195744</name>
    <name evidence="10" type="ORF">CDL15_Pgr016167</name>
</gene>
<keyword evidence="12" id="KW-1185">Reference proteome</keyword>
<proteinExistence type="predicted"/>
<dbReference type="OrthoDB" id="73919at2759"/>
<keyword evidence="1" id="KW-0343">GTPase activation</keyword>
<evidence type="ECO:0000256" key="1">
    <source>
        <dbReference type="ARBA" id="ARBA00022468"/>
    </source>
</evidence>
<dbReference type="Proteomes" id="UP000197138">
    <property type="component" value="Unassembled WGS sequence"/>
</dbReference>
<reference evidence="11" key="1">
    <citation type="journal article" date="2017" name="Plant J.">
        <title>The pomegranate (Punica granatum L.) genome and the genomics of punicalagin biosynthesis.</title>
        <authorList>
            <person name="Qin G."/>
            <person name="Xu C."/>
            <person name="Ming R."/>
            <person name="Tang H."/>
            <person name="Guyot R."/>
            <person name="Kramer E.M."/>
            <person name="Hu Y."/>
            <person name="Yi X."/>
            <person name="Qi Y."/>
            <person name="Xu X."/>
            <person name="Gao Z."/>
            <person name="Pan H."/>
            <person name="Jian J."/>
            <person name="Tian Y."/>
            <person name="Yue Z."/>
            <person name="Xu Y."/>
        </authorList>
    </citation>
    <scope>NUCLEOTIDE SEQUENCE [LARGE SCALE GENOMIC DNA]</scope>
    <source>
        <strain evidence="11">cv. Dabenzi</strain>
    </source>
</reference>
<keyword evidence="4" id="KW-0862">Zinc</keyword>
<dbReference type="Proteomes" id="UP000515151">
    <property type="component" value="Chromosome 1"/>
</dbReference>
<reference evidence="12" key="3">
    <citation type="journal article" date="2020" name="Plant Biotechnol. J.">
        <title>The pomegranate (Punica granatum L.) draft genome dissects genetic divergence between soft- and hard-seeded cultivars.</title>
        <authorList>
            <person name="Luo X."/>
            <person name="Li H."/>
            <person name="Wu Z."/>
            <person name="Yao W."/>
            <person name="Zhao P."/>
            <person name="Cao D."/>
            <person name="Yu H."/>
            <person name="Li K."/>
            <person name="Poudel K."/>
            <person name="Zhao D."/>
            <person name="Zhang F."/>
            <person name="Xia X."/>
            <person name="Chen L."/>
            <person name="Wang Q."/>
            <person name="Jing D."/>
            <person name="Cao S."/>
        </authorList>
    </citation>
    <scope>NUCLEOTIDE SEQUENCE [LARGE SCALE GENOMIC DNA]</scope>
</reference>
<keyword evidence="2" id="KW-0479">Metal-binding</keyword>
<dbReference type="Pfam" id="PF01412">
    <property type="entry name" value="ArfGap"/>
    <property type="match status" value="1"/>
</dbReference>
<dbReference type="GeneID" id="116195744"/>
<dbReference type="PRINTS" id="PR00405">
    <property type="entry name" value="REVINTRACTNG"/>
</dbReference>